<dbReference type="EMBL" id="JACGWJ010000016">
    <property type="protein sequence ID" value="KAL0361794.1"/>
    <property type="molecule type" value="Genomic_DNA"/>
</dbReference>
<proteinExistence type="predicted"/>
<protein>
    <submittedName>
        <fullName evidence="1">Uncharacterized protein</fullName>
    </submittedName>
</protein>
<comment type="caution">
    <text evidence="1">The sequence shown here is derived from an EMBL/GenBank/DDBJ whole genome shotgun (WGS) entry which is preliminary data.</text>
</comment>
<dbReference type="AlphaFoldDB" id="A0AAW2Q1P3"/>
<evidence type="ECO:0000313" key="1">
    <source>
        <dbReference type="EMBL" id="KAL0361794.1"/>
    </source>
</evidence>
<reference evidence="1" key="2">
    <citation type="journal article" date="2024" name="Plant">
        <title>Genomic evolution and insights into agronomic trait innovations of Sesamum species.</title>
        <authorList>
            <person name="Miao H."/>
            <person name="Wang L."/>
            <person name="Qu L."/>
            <person name="Liu H."/>
            <person name="Sun Y."/>
            <person name="Le M."/>
            <person name="Wang Q."/>
            <person name="Wei S."/>
            <person name="Zheng Y."/>
            <person name="Lin W."/>
            <person name="Duan Y."/>
            <person name="Cao H."/>
            <person name="Xiong S."/>
            <person name="Wang X."/>
            <person name="Wei L."/>
            <person name="Li C."/>
            <person name="Ma Q."/>
            <person name="Ju M."/>
            <person name="Zhao R."/>
            <person name="Li G."/>
            <person name="Mu C."/>
            <person name="Tian Q."/>
            <person name="Mei H."/>
            <person name="Zhang T."/>
            <person name="Gao T."/>
            <person name="Zhang H."/>
        </authorList>
    </citation>
    <scope>NUCLEOTIDE SEQUENCE</scope>
    <source>
        <strain evidence="1">G02</strain>
    </source>
</reference>
<accession>A0AAW2Q1P3</accession>
<gene>
    <name evidence="1" type="ORF">Sradi_3863900</name>
</gene>
<name>A0AAW2Q1P3_SESRA</name>
<reference evidence="1" key="1">
    <citation type="submission" date="2020-06" db="EMBL/GenBank/DDBJ databases">
        <authorList>
            <person name="Li T."/>
            <person name="Hu X."/>
            <person name="Zhang T."/>
            <person name="Song X."/>
            <person name="Zhang H."/>
            <person name="Dai N."/>
            <person name="Sheng W."/>
            <person name="Hou X."/>
            <person name="Wei L."/>
        </authorList>
    </citation>
    <scope>NUCLEOTIDE SEQUENCE</scope>
    <source>
        <strain evidence="1">G02</strain>
        <tissue evidence="1">Leaf</tissue>
    </source>
</reference>
<organism evidence="1">
    <name type="scientific">Sesamum radiatum</name>
    <name type="common">Black benniseed</name>
    <dbReference type="NCBI Taxonomy" id="300843"/>
    <lineage>
        <taxon>Eukaryota</taxon>
        <taxon>Viridiplantae</taxon>
        <taxon>Streptophyta</taxon>
        <taxon>Embryophyta</taxon>
        <taxon>Tracheophyta</taxon>
        <taxon>Spermatophyta</taxon>
        <taxon>Magnoliopsida</taxon>
        <taxon>eudicotyledons</taxon>
        <taxon>Gunneridae</taxon>
        <taxon>Pentapetalae</taxon>
        <taxon>asterids</taxon>
        <taxon>lamiids</taxon>
        <taxon>Lamiales</taxon>
        <taxon>Pedaliaceae</taxon>
        <taxon>Sesamum</taxon>
    </lineage>
</organism>
<sequence length="92" mass="10261">MVRRGVMVFPYVLRSSNTTLLPSTFFAKFQLPQVVITNNPELLIDGGGGGSTCCWAENSVHGVGMSDHSHCYSHYCHRWTPFSQRTPHPIPV</sequence>